<dbReference type="CDD" id="cd00082">
    <property type="entry name" value="HisKA"/>
    <property type="match status" value="1"/>
</dbReference>
<keyword evidence="16" id="KW-1185">Reference proteome</keyword>
<dbReference type="SMART" id="SM00387">
    <property type="entry name" value="HATPase_c"/>
    <property type="match status" value="1"/>
</dbReference>
<dbReference type="Gene3D" id="3.30.565.10">
    <property type="entry name" value="Histidine kinase-like ATPase, C-terminal domain"/>
    <property type="match status" value="1"/>
</dbReference>
<evidence type="ECO:0000256" key="7">
    <source>
        <dbReference type="ARBA" id="ARBA00022777"/>
    </source>
</evidence>
<dbReference type="SMART" id="SM00388">
    <property type="entry name" value="HisKA"/>
    <property type="match status" value="1"/>
</dbReference>
<organism evidence="15 16">
    <name type="scientific">Actinomadura rayongensis</name>
    <dbReference type="NCBI Taxonomy" id="1429076"/>
    <lineage>
        <taxon>Bacteria</taxon>
        <taxon>Bacillati</taxon>
        <taxon>Actinomycetota</taxon>
        <taxon>Actinomycetes</taxon>
        <taxon>Streptosporangiales</taxon>
        <taxon>Thermomonosporaceae</taxon>
        <taxon>Actinomadura</taxon>
    </lineage>
</organism>
<keyword evidence="5" id="KW-0808">Transferase</keyword>
<dbReference type="SUPFAM" id="SSF55874">
    <property type="entry name" value="ATPase domain of HSP90 chaperone/DNA topoisomerase II/histidine kinase"/>
    <property type="match status" value="1"/>
</dbReference>
<reference evidence="15 16" key="1">
    <citation type="submission" date="2019-12" db="EMBL/GenBank/DDBJ databases">
        <title>Nocardia macrotermitis sp. nov. and Nocardia aurantia sp. nov., isolated from the gut of the fungus growing-termite Macrotermes natalensis.</title>
        <authorList>
            <person name="Christine B."/>
            <person name="Rene B."/>
        </authorList>
    </citation>
    <scope>NUCLEOTIDE SEQUENCE [LARGE SCALE GENOMIC DNA]</scope>
    <source>
        <strain evidence="15 16">DSM 102126</strain>
    </source>
</reference>
<gene>
    <name evidence="15" type="ORF">GQ466_03275</name>
</gene>
<dbReference type="GO" id="GO:0005886">
    <property type="term" value="C:plasma membrane"/>
    <property type="evidence" value="ECO:0007669"/>
    <property type="project" value="UniProtKB-SubCell"/>
</dbReference>
<proteinExistence type="predicted"/>
<accession>A0A6I4W0U5</accession>
<sequence>MSLNDRLVRRAGGLGLPRRTVRLRLTLVYGALFLLSSLALLAVTYVLVAQATKNGVASGHVGQPAPPTMAHPPLPSPPPPLPKPSAGDRGGGDFVLMGEVAKAQRKAILHQLLVQSGVALALMTVLSILLGWIIAGRILHRLRTITTTVRHISANNLHERLGFTGPADELKTLGDTFDGLLARLESAFHAQRQFVANASHELRTPLARQRTLGQLALSDPNPSLESLREAHERILAAGAHQERLIEALLTLARGQTGIDARRPLDLSAIAAHVLSTRADEARRRHVTVHADLNHAPTSGNAGLTERLITNLVDNALRHNIPDGRLQMTTGTDPSGNAHVTVTNTGPDVPPDEVERLFQPFQRLDDTRTARRDGLGLGLSIVQAIAEAHDATITAAPAPAGGLTITVTFPRVPHRTPTPAAT</sequence>
<evidence type="ECO:0000256" key="3">
    <source>
        <dbReference type="ARBA" id="ARBA00012438"/>
    </source>
</evidence>
<evidence type="ECO:0000313" key="16">
    <source>
        <dbReference type="Proteomes" id="UP000431901"/>
    </source>
</evidence>
<dbReference type="OrthoDB" id="3224230at2"/>
<dbReference type="InterPro" id="IPR036890">
    <property type="entry name" value="HATPase_C_sf"/>
</dbReference>
<evidence type="ECO:0000256" key="10">
    <source>
        <dbReference type="ARBA" id="ARBA00023136"/>
    </source>
</evidence>
<evidence type="ECO:0000256" key="1">
    <source>
        <dbReference type="ARBA" id="ARBA00000085"/>
    </source>
</evidence>
<comment type="catalytic activity">
    <reaction evidence="1">
        <text>ATP + protein L-histidine = ADP + protein N-phospho-L-histidine.</text>
        <dbReference type="EC" id="2.7.13.3"/>
    </reaction>
</comment>
<dbReference type="PRINTS" id="PR00344">
    <property type="entry name" value="BCTRLSENSOR"/>
</dbReference>
<feature type="domain" description="Histidine kinase" evidence="13">
    <location>
        <begin position="197"/>
        <end position="412"/>
    </location>
</feature>
<protein>
    <recommendedName>
        <fullName evidence="3">histidine kinase</fullName>
        <ecNumber evidence="3">2.7.13.3</ecNumber>
    </recommendedName>
</protein>
<evidence type="ECO:0000256" key="9">
    <source>
        <dbReference type="ARBA" id="ARBA00023012"/>
    </source>
</evidence>
<feature type="transmembrane region" description="Helical" evidence="12">
    <location>
        <begin position="27"/>
        <end position="48"/>
    </location>
</feature>
<dbReference type="InterPro" id="IPR036097">
    <property type="entry name" value="HisK_dim/P_sf"/>
</dbReference>
<dbReference type="GO" id="GO:0000155">
    <property type="term" value="F:phosphorelay sensor kinase activity"/>
    <property type="evidence" value="ECO:0007669"/>
    <property type="project" value="InterPro"/>
</dbReference>
<evidence type="ECO:0000259" key="13">
    <source>
        <dbReference type="PROSITE" id="PS50109"/>
    </source>
</evidence>
<dbReference type="Pfam" id="PF02518">
    <property type="entry name" value="HATPase_c"/>
    <property type="match status" value="1"/>
</dbReference>
<name>A0A6I4W0U5_9ACTN</name>
<dbReference type="Proteomes" id="UP000431901">
    <property type="component" value="Unassembled WGS sequence"/>
</dbReference>
<evidence type="ECO:0000313" key="15">
    <source>
        <dbReference type="EMBL" id="MXQ63051.1"/>
    </source>
</evidence>
<dbReference type="Pfam" id="PF00672">
    <property type="entry name" value="HAMP"/>
    <property type="match status" value="1"/>
</dbReference>
<dbReference type="RefSeq" id="WP_161101260.1">
    <property type="nucleotide sequence ID" value="NZ_JBHLYI010000002.1"/>
</dbReference>
<dbReference type="CDD" id="cd00075">
    <property type="entry name" value="HATPase"/>
    <property type="match status" value="1"/>
</dbReference>
<dbReference type="InterPro" id="IPR003660">
    <property type="entry name" value="HAMP_dom"/>
</dbReference>
<evidence type="ECO:0000256" key="6">
    <source>
        <dbReference type="ARBA" id="ARBA00022692"/>
    </source>
</evidence>
<evidence type="ECO:0000256" key="5">
    <source>
        <dbReference type="ARBA" id="ARBA00022679"/>
    </source>
</evidence>
<dbReference type="PROSITE" id="PS50885">
    <property type="entry name" value="HAMP"/>
    <property type="match status" value="1"/>
</dbReference>
<dbReference type="InterPro" id="IPR005467">
    <property type="entry name" value="His_kinase_dom"/>
</dbReference>
<evidence type="ECO:0000256" key="2">
    <source>
        <dbReference type="ARBA" id="ARBA00004236"/>
    </source>
</evidence>
<dbReference type="InterPro" id="IPR003661">
    <property type="entry name" value="HisK_dim/P_dom"/>
</dbReference>
<dbReference type="InterPro" id="IPR004358">
    <property type="entry name" value="Sig_transdc_His_kin-like_C"/>
</dbReference>
<dbReference type="PROSITE" id="PS50109">
    <property type="entry name" value="HIS_KIN"/>
    <property type="match status" value="1"/>
</dbReference>
<feature type="region of interest" description="Disordered" evidence="11">
    <location>
        <begin position="59"/>
        <end position="88"/>
    </location>
</feature>
<dbReference type="PANTHER" id="PTHR45436:SF5">
    <property type="entry name" value="SENSOR HISTIDINE KINASE TRCS"/>
    <property type="match status" value="1"/>
</dbReference>
<keyword evidence="10 12" id="KW-0472">Membrane</keyword>
<keyword evidence="9" id="KW-0902">Two-component regulatory system</keyword>
<evidence type="ECO:0000256" key="12">
    <source>
        <dbReference type="SAM" id="Phobius"/>
    </source>
</evidence>
<dbReference type="EC" id="2.7.13.3" evidence="3"/>
<comment type="caution">
    <text evidence="15">The sequence shown here is derived from an EMBL/GenBank/DDBJ whole genome shotgun (WGS) entry which is preliminary data.</text>
</comment>
<comment type="subcellular location">
    <subcellularLocation>
        <location evidence="2">Cell membrane</location>
    </subcellularLocation>
</comment>
<dbReference type="SMART" id="SM00304">
    <property type="entry name" value="HAMP"/>
    <property type="match status" value="1"/>
</dbReference>
<evidence type="ECO:0000256" key="4">
    <source>
        <dbReference type="ARBA" id="ARBA00022553"/>
    </source>
</evidence>
<dbReference type="AlphaFoldDB" id="A0A6I4W0U5"/>
<feature type="transmembrane region" description="Helical" evidence="12">
    <location>
        <begin position="112"/>
        <end position="135"/>
    </location>
</feature>
<feature type="domain" description="HAMP" evidence="14">
    <location>
        <begin position="136"/>
        <end position="189"/>
    </location>
</feature>
<evidence type="ECO:0000256" key="11">
    <source>
        <dbReference type="SAM" id="MobiDB-lite"/>
    </source>
</evidence>
<dbReference type="PANTHER" id="PTHR45436">
    <property type="entry name" value="SENSOR HISTIDINE KINASE YKOH"/>
    <property type="match status" value="1"/>
</dbReference>
<dbReference type="EMBL" id="WUTW01000001">
    <property type="protein sequence ID" value="MXQ63051.1"/>
    <property type="molecule type" value="Genomic_DNA"/>
</dbReference>
<keyword evidence="6 12" id="KW-0812">Transmembrane</keyword>
<dbReference type="Pfam" id="PF00512">
    <property type="entry name" value="HisKA"/>
    <property type="match status" value="1"/>
</dbReference>
<feature type="compositionally biased region" description="Pro residues" evidence="11">
    <location>
        <begin position="64"/>
        <end position="83"/>
    </location>
</feature>
<keyword evidence="4" id="KW-0597">Phosphoprotein</keyword>
<dbReference type="Gene3D" id="1.10.287.130">
    <property type="match status" value="1"/>
</dbReference>
<evidence type="ECO:0000256" key="8">
    <source>
        <dbReference type="ARBA" id="ARBA00022989"/>
    </source>
</evidence>
<dbReference type="InterPro" id="IPR050428">
    <property type="entry name" value="TCS_sensor_his_kinase"/>
</dbReference>
<dbReference type="SUPFAM" id="SSF47384">
    <property type="entry name" value="Homodimeric domain of signal transducing histidine kinase"/>
    <property type="match status" value="1"/>
</dbReference>
<keyword evidence="8 12" id="KW-1133">Transmembrane helix</keyword>
<keyword evidence="7" id="KW-0418">Kinase</keyword>
<evidence type="ECO:0000259" key="14">
    <source>
        <dbReference type="PROSITE" id="PS50885"/>
    </source>
</evidence>
<dbReference type="InterPro" id="IPR003594">
    <property type="entry name" value="HATPase_dom"/>
</dbReference>
<dbReference type="Gene3D" id="6.10.340.10">
    <property type="match status" value="1"/>
</dbReference>